<dbReference type="RefSeq" id="WP_023052044.1">
    <property type="nucleotide sequence ID" value="NZ_CP173065.2"/>
</dbReference>
<evidence type="ECO:0000313" key="2">
    <source>
        <dbReference type="EMBL" id="ERT66844.1"/>
    </source>
</evidence>
<keyword evidence="3" id="KW-1185">Reference proteome</keyword>
<gene>
    <name evidence="2" type="ORF">HMPREF0202_02515</name>
</gene>
<sequence>MKKIIMLILITSSFIACGKKDIVELTSREEKEKLVKEIVAGDTNSQKKYDVIIQKLKSQMKEGKKEAQNELEEWEAKLSTEKSLGLDKFKKVQL</sequence>
<name>U7V6T0_9FUSO</name>
<protein>
    <recommendedName>
        <fullName evidence="4">Lipoprotein</fullName>
    </recommendedName>
</protein>
<accession>U7V6T0</accession>
<proteinExistence type="predicted"/>
<dbReference type="PROSITE" id="PS51257">
    <property type="entry name" value="PROKAR_LIPOPROTEIN"/>
    <property type="match status" value="1"/>
</dbReference>
<feature type="coiled-coil region" evidence="1">
    <location>
        <begin position="53"/>
        <end position="84"/>
    </location>
</feature>
<dbReference type="HOGENOM" id="CLU_2380967_0_0_0"/>
<evidence type="ECO:0000256" key="1">
    <source>
        <dbReference type="SAM" id="Coils"/>
    </source>
</evidence>
<reference evidence="2 3" key="1">
    <citation type="submission" date="2013-08" db="EMBL/GenBank/DDBJ databases">
        <authorList>
            <person name="Weinstock G."/>
            <person name="Sodergren E."/>
            <person name="Wylie T."/>
            <person name="Fulton L."/>
            <person name="Fulton R."/>
            <person name="Fronick C."/>
            <person name="O'Laughlin M."/>
            <person name="Godfrey J."/>
            <person name="Miner T."/>
            <person name="Herter B."/>
            <person name="Appelbaum E."/>
            <person name="Cordes M."/>
            <person name="Lek S."/>
            <person name="Wollam A."/>
            <person name="Pepin K.H."/>
            <person name="Palsikar V.B."/>
            <person name="Mitreva M."/>
            <person name="Wilson R.K."/>
        </authorList>
    </citation>
    <scope>NUCLEOTIDE SEQUENCE [LARGE SCALE GENOMIC DNA]</scope>
    <source>
        <strain evidence="2 3">ATCC BAA-474</strain>
    </source>
</reference>
<organism evidence="2 3">
    <name type="scientific">Cetobacterium somerae ATCC BAA-474</name>
    <dbReference type="NCBI Taxonomy" id="1319815"/>
    <lineage>
        <taxon>Bacteria</taxon>
        <taxon>Fusobacteriati</taxon>
        <taxon>Fusobacteriota</taxon>
        <taxon>Fusobacteriia</taxon>
        <taxon>Fusobacteriales</taxon>
        <taxon>Fusobacteriaceae</taxon>
        <taxon>Cetobacterium</taxon>
    </lineage>
</organism>
<dbReference type="AlphaFoldDB" id="U7V6T0"/>
<comment type="caution">
    <text evidence="2">The sequence shown here is derived from an EMBL/GenBank/DDBJ whole genome shotgun (WGS) entry which is preliminary data.</text>
</comment>
<dbReference type="EMBL" id="AXZF01000132">
    <property type="protein sequence ID" value="ERT66844.1"/>
    <property type="molecule type" value="Genomic_DNA"/>
</dbReference>
<keyword evidence="1" id="KW-0175">Coiled coil</keyword>
<evidence type="ECO:0008006" key="4">
    <source>
        <dbReference type="Google" id="ProtNLM"/>
    </source>
</evidence>
<evidence type="ECO:0000313" key="3">
    <source>
        <dbReference type="Proteomes" id="UP000017081"/>
    </source>
</evidence>
<dbReference type="STRING" id="1319815.HMPREF0202_02515"/>
<dbReference type="Proteomes" id="UP000017081">
    <property type="component" value="Unassembled WGS sequence"/>
</dbReference>